<comment type="caution">
    <text evidence="2">The sequence shown here is derived from an EMBL/GenBank/DDBJ whole genome shotgun (WGS) entry which is preliminary data.</text>
</comment>
<name>A0A1A9LH25_9FLAO</name>
<dbReference type="OrthoDB" id="1098521at2"/>
<reference evidence="2 3" key="1">
    <citation type="submission" date="2016-05" db="EMBL/GenBank/DDBJ databases">
        <title>Genome sequencing of Vitellibacter soesokkakensis RSSK-12.</title>
        <authorList>
            <person name="Thevarajoo S."/>
            <person name="Selvaratnam C."/>
            <person name="Goh K.M."/>
            <person name="Chan K.-G."/>
            <person name="Chong C.S."/>
        </authorList>
    </citation>
    <scope>NUCLEOTIDE SEQUENCE [LARGE SCALE GENOMIC DNA]</scope>
    <source>
        <strain evidence="2 3">RSSK-12</strain>
    </source>
</reference>
<dbReference type="RefSeq" id="WP_068760653.1">
    <property type="nucleotide sequence ID" value="NZ_LXIE01000001.1"/>
</dbReference>
<sequence>MESVKIEKLLEAYFEGNTSLAEEKLLRDYFNSNNVAEHLEQYTSMFAGFQVAKEEHSSREFNLPERKSKTNKTWWYSVAAMLVVAFGVGSFYFSQPHYTQEEKEALAAFEKSKKAMMLLSENLNKGAEQITFVEQFAITKDKIFE</sequence>
<organism evidence="2 3">
    <name type="scientific">Aequorivita soesokkakensis</name>
    <dbReference type="NCBI Taxonomy" id="1385699"/>
    <lineage>
        <taxon>Bacteria</taxon>
        <taxon>Pseudomonadati</taxon>
        <taxon>Bacteroidota</taxon>
        <taxon>Flavobacteriia</taxon>
        <taxon>Flavobacteriales</taxon>
        <taxon>Flavobacteriaceae</taxon>
        <taxon>Aequorivita</taxon>
    </lineage>
</organism>
<evidence type="ECO:0000313" key="2">
    <source>
        <dbReference type="EMBL" id="OAD92669.1"/>
    </source>
</evidence>
<keyword evidence="3" id="KW-1185">Reference proteome</keyword>
<dbReference type="AlphaFoldDB" id="A0A1A9LH25"/>
<evidence type="ECO:0000313" key="3">
    <source>
        <dbReference type="Proteomes" id="UP000077552"/>
    </source>
</evidence>
<keyword evidence="1" id="KW-1133">Transmembrane helix</keyword>
<evidence type="ECO:0000256" key="1">
    <source>
        <dbReference type="SAM" id="Phobius"/>
    </source>
</evidence>
<dbReference type="Proteomes" id="UP000077552">
    <property type="component" value="Unassembled WGS sequence"/>
</dbReference>
<dbReference type="EMBL" id="LXIE01000001">
    <property type="protein sequence ID" value="OAD92669.1"/>
    <property type="molecule type" value="Genomic_DNA"/>
</dbReference>
<keyword evidence="1" id="KW-0812">Transmembrane</keyword>
<gene>
    <name evidence="2" type="ORF">A7A78_01810</name>
</gene>
<accession>A0A1A9LH25</accession>
<keyword evidence="1" id="KW-0472">Membrane</keyword>
<feature type="transmembrane region" description="Helical" evidence="1">
    <location>
        <begin position="74"/>
        <end position="93"/>
    </location>
</feature>
<proteinExistence type="predicted"/>
<protein>
    <submittedName>
        <fullName evidence="2">Uncharacterized protein</fullName>
    </submittedName>
</protein>
<dbReference type="STRING" id="1385699.A7A78_01810"/>